<keyword evidence="1" id="KW-0732">Signal</keyword>
<accession>A0ABQ9Q467</accession>
<proteinExistence type="predicted"/>
<protein>
    <submittedName>
        <fullName evidence="2">Uncharacterized protein</fullName>
    </submittedName>
</protein>
<evidence type="ECO:0000313" key="2">
    <source>
        <dbReference type="EMBL" id="KAK0378488.1"/>
    </source>
</evidence>
<dbReference type="Proteomes" id="UP001169217">
    <property type="component" value="Unassembled WGS sequence"/>
</dbReference>
<dbReference type="EMBL" id="JARUPT010000094">
    <property type="protein sequence ID" value="KAK0378488.1"/>
    <property type="molecule type" value="Genomic_DNA"/>
</dbReference>
<keyword evidence="3" id="KW-1185">Reference proteome</keyword>
<gene>
    <name evidence="2" type="ORF">CLIM01_04117</name>
</gene>
<comment type="caution">
    <text evidence="2">The sequence shown here is derived from an EMBL/GenBank/DDBJ whole genome shotgun (WGS) entry which is preliminary data.</text>
</comment>
<organism evidence="2 3">
    <name type="scientific">Colletotrichum limetticola</name>
    <dbReference type="NCBI Taxonomy" id="1209924"/>
    <lineage>
        <taxon>Eukaryota</taxon>
        <taxon>Fungi</taxon>
        <taxon>Dikarya</taxon>
        <taxon>Ascomycota</taxon>
        <taxon>Pezizomycotina</taxon>
        <taxon>Sordariomycetes</taxon>
        <taxon>Hypocreomycetidae</taxon>
        <taxon>Glomerellales</taxon>
        <taxon>Glomerellaceae</taxon>
        <taxon>Colletotrichum</taxon>
        <taxon>Colletotrichum acutatum species complex</taxon>
    </lineage>
</organism>
<evidence type="ECO:0000256" key="1">
    <source>
        <dbReference type="SAM" id="SignalP"/>
    </source>
</evidence>
<name>A0ABQ9Q467_9PEZI</name>
<feature type="chain" id="PRO_5047402619" evidence="1">
    <location>
        <begin position="22"/>
        <end position="413"/>
    </location>
</feature>
<feature type="signal peptide" evidence="1">
    <location>
        <begin position="1"/>
        <end position="21"/>
    </location>
</feature>
<reference evidence="2" key="1">
    <citation type="submission" date="2023-04" db="EMBL/GenBank/DDBJ databases">
        <title>Colletotrichum limetticola genome sequence.</title>
        <authorList>
            <person name="Baroncelli R."/>
        </authorList>
    </citation>
    <scope>NUCLEOTIDE SEQUENCE</scope>
    <source>
        <strain evidence="2">KLA-Anderson</strain>
    </source>
</reference>
<sequence length="413" mass="43366">MTTIAPWGLLLAFLTIRVARADDVSYIYLENVAYLANSSNVVEMSWSVLESAFLSPSRSDVATYSGFDWTKPYPGVPLPGFSAHLRIADDLSFPSSVTTEKVKTNVAAISYGVPSPLMNSDGFPKSMDPSCNIPDPTTDVKHDCSFLPTECQTDLKLGLVKTWGSFEGDTGTMCGANALDLITPSCRDALGLVRADVLGWDAANVADAATSKILTVDEVGQYSWMVGTGFNDPNNQTSYYAASNRTYVIVTIFGHSVDVTNAVEPEAKLACLRPTWSVLSAPTVTSAATTTSATIQSTSIIDTITSTLSTTSSSASATPASGLRCIGGTVKDGLTGGLTGLCSFGCDYDHCEEDACICTKSASAAAAVPTRSGVQGCPGSSLDKTSDDYEYFVNLCAFGCSHGYCPDGACEVC</sequence>
<evidence type="ECO:0000313" key="3">
    <source>
        <dbReference type="Proteomes" id="UP001169217"/>
    </source>
</evidence>